<name>A0ABW4RQS8_9ACTN</name>
<dbReference type="Pfam" id="PF20114">
    <property type="entry name" value="DUF6504"/>
    <property type="match status" value="1"/>
</dbReference>
<gene>
    <name evidence="2" type="ORF">ACFSCS_00370</name>
</gene>
<comment type="caution">
    <text evidence="2">The sequence shown here is derived from an EMBL/GenBank/DDBJ whole genome shotgun (WGS) entry which is preliminary data.</text>
</comment>
<sequence>MLVRRHDEVIEVRQGRIGEGIAGLEPAVDPQLAEGPSQFLWRDRLWRVLQVQARWVESGAWWDSPGVRAARGDWEPAPQEAFSPHEGAVTAPEPGHAATAALADDDLLCEQEVWRVEAACGRMFSRGVYELVHVLGSDGWRLRTVMD</sequence>
<keyword evidence="3" id="KW-1185">Reference proteome</keyword>
<organism evidence="2 3">
    <name type="scientific">Luteococcus peritonei</name>
    <dbReference type="NCBI Taxonomy" id="88874"/>
    <lineage>
        <taxon>Bacteria</taxon>
        <taxon>Bacillati</taxon>
        <taxon>Actinomycetota</taxon>
        <taxon>Actinomycetes</taxon>
        <taxon>Propionibacteriales</taxon>
        <taxon>Propionibacteriaceae</taxon>
        <taxon>Luteococcus</taxon>
    </lineage>
</organism>
<reference evidence="3" key="1">
    <citation type="journal article" date="2019" name="Int. J. Syst. Evol. Microbiol.">
        <title>The Global Catalogue of Microorganisms (GCM) 10K type strain sequencing project: providing services to taxonomists for standard genome sequencing and annotation.</title>
        <authorList>
            <consortium name="The Broad Institute Genomics Platform"/>
            <consortium name="The Broad Institute Genome Sequencing Center for Infectious Disease"/>
            <person name="Wu L."/>
            <person name="Ma J."/>
        </authorList>
    </citation>
    <scope>NUCLEOTIDE SEQUENCE [LARGE SCALE GENOMIC DNA]</scope>
    <source>
        <strain evidence="3">CAIM 431</strain>
    </source>
</reference>
<protein>
    <submittedName>
        <fullName evidence="2">DUF6504 family protein</fullName>
    </submittedName>
</protein>
<dbReference type="RefSeq" id="WP_343871778.1">
    <property type="nucleotide sequence ID" value="NZ_BAAAIX010000001.1"/>
</dbReference>
<proteinExistence type="predicted"/>
<dbReference type="InterPro" id="IPR045443">
    <property type="entry name" value="DUF6504"/>
</dbReference>
<accession>A0ABW4RQS8</accession>
<dbReference type="EMBL" id="JBHUFZ010000001">
    <property type="protein sequence ID" value="MFD1888643.1"/>
    <property type="molecule type" value="Genomic_DNA"/>
</dbReference>
<evidence type="ECO:0000313" key="2">
    <source>
        <dbReference type="EMBL" id="MFD1888643.1"/>
    </source>
</evidence>
<evidence type="ECO:0000259" key="1">
    <source>
        <dbReference type="Pfam" id="PF20114"/>
    </source>
</evidence>
<evidence type="ECO:0000313" key="3">
    <source>
        <dbReference type="Proteomes" id="UP001597326"/>
    </source>
</evidence>
<dbReference type="Proteomes" id="UP001597326">
    <property type="component" value="Unassembled WGS sequence"/>
</dbReference>
<feature type="domain" description="DUF6504" evidence="1">
    <location>
        <begin position="3"/>
        <end position="145"/>
    </location>
</feature>